<dbReference type="AlphaFoldDB" id="A0A0E9TYX6"/>
<organism evidence="1">
    <name type="scientific">Anguilla anguilla</name>
    <name type="common">European freshwater eel</name>
    <name type="synonym">Muraena anguilla</name>
    <dbReference type="NCBI Taxonomy" id="7936"/>
    <lineage>
        <taxon>Eukaryota</taxon>
        <taxon>Metazoa</taxon>
        <taxon>Chordata</taxon>
        <taxon>Craniata</taxon>
        <taxon>Vertebrata</taxon>
        <taxon>Euteleostomi</taxon>
        <taxon>Actinopterygii</taxon>
        <taxon>Neopterygii</taxon>
        <taxon>Teleostei</taxon>
        <taxon>Anguilliformes</taxon>
        <taxon>Anguillidae</taxon>
        <taxon>Anguilla</taxon>
    </lineage>
</organism>
<reference evidence="1" key="1">
    <citation type="submission" date="2014-11" db="EMBL/GenBank/DDBJ databases">
        <authorList>
            <person name="Amaro Gonzalez C."/>
        </authorList>
    </citation>
    <scope>NUCLEOTIDE SEQUENCE</scope>
</reference>
<proteinExistence type="predicted"/>
<sequence length="39" mass="4682">MTCIFLDKATFLKEDLIWEKIICLSQYHNILNNKQVLLQ</sequence>
<reference evidence="1" key="2">
    <citation type="journal article" date="2015" name="Fish Shellfish Immunol.">
        <title>Early steps in the European eel (Anguilla anguilla)-Vibrio vulnificus interaction in the gills: Role of the RtxA13 toxin.</title>
        <authorList>
            <person name="Callol A."/>
            <person name="Pajuelo D."/>
            <person name="Ebbesson L."/>
            <person name="Teles M."/>
            <person name="MacKenzie S."/>
            <person name="Amaro C."/>
        </authorList>
    </citation>
    <scope>NUCLEOTIDE SEQUENCE</scope>
</reference>
<accession>A0A0E9TYX6</accession>
<dbReference type="EMBL" id="GBXM01049723">
    <property type="protein sequence ID" value="JAH58854.1"/>
    <property type="molecule type" value="Transcribed_RNA"/>
</dbReference>
<name>A0A0E9TYX6_ANGAN</name>
<evidence type="ECO:0000313" key="1">
    <source>
        <dbReference type="EMBL" id="JAH58854.1"/>
    </source>
</evidence>
<protein>
    <submittedName>
        <fullName evidence="1">Uncharacterized protein</fullName>
    </submittedName>
</protein>